<evidence type="ECO:0000259" key="4">
    <source>
        <dbReference type="PROSITE" id="PS50017"/>
    </source>
</evidence>
<dbReference type="PANTHER" id="PTHR24134">
    <property type="entry name" value="ANKYRIN REPEAT-CONTAINING PROTEIN DDB_G0279043"/>
    <property type="match status" value="1"/>
</dbReference>
<keyword evidence="6" id="KW-1185">Reference proteome</keyword>
<dbReference type="PROSITE" id="PS50297">
    <property type="entry name" value="ANK_REP_REGION"/>
    <property type="match status" value="4"/>
</dbReference>
<keyword evidence="2 3" id="KW-0040">ANK repeat</keyword>
<dbReference type="InterPro" id="IPR036770">
    <property type="entry name" value="Ankyrin_rpt-contain_sf"/>
</dbReference>
<dbReference type="Pfam" id="PF12796">
    <property type="entry name" value="Ank_2"/>
    <property type="match status" value="1"/>
</dbReference>
<dbReference type="CDD" id="cd01670">
    <property type="entry name" value="Death"/>
    <property type="match status" value="1"/>
</dbReference>
<dbReference type="PRINTS" id="PR01415">
    <property type="entry name" value="ANKYRIN"/>
</dbReference>
<dbReference type="PROSITE" id="PS50088">
    <property type="entry name" value="ANK_REPEAT"/>
    <property type="match status" value="4"/>
</dbReference>
<dbReference type="Gene3D" id="1.25.40.20">
    <property type="entry name" value="Ankyrin repeat-containing domain"/>
    <property type="match status" value="2"/>
</dbReference>
<name>A0ABD3VZR7_SINWO</name>
<dbReference type="AlphaFoldDB" id="A0ABD3VZR7"/>
<proteinExistence type="predicted"/>
<feature type="domain" description="Death" evidence="4">
    <location>
        <begin position="688"/>
        <end position="761"/>
    </location>
</feature>
<accession>A0ABD3VZR7</accession>
<gene>
    <name evidence="5" type="ORF">ACJMK2_044323</name>
</gene>
<feature type="repeat" description="ANK" evidence="3">
    <location>
        <begin position="137"/>
        <end position="169"/>
    </location>
</feature>
<sequence>MAMSKERANQLFTFIETDATDKAIAVLEEEVDYSVTRHGYNLIHLAARKGLKDIVEKLVKKGMSVNSVNENGNSALHYAAREGHLEVVELLINNGANANISNKEGYTALHTAVKFQPMNVIERLTTLGMKVNQTNGKGETPLHIAVMHNRQEAMEALLMNGANPSLKDESGKKPESYAKDPQLAHQIQTYRELAAALKSDYIFVEGIKIFPKKAKIPFVLSRVGLIISKLDTRVDLPFLLYCRREKSENSSIKFSLEKTDEIVSDIFQIRVSDNLYNVKLDVKIPLYAKISHKDEIIMKFQDGETKEYEVTEEEGNITYCPLQLDMSSGSSKILVVIARPKEEECTIGSEGSSIHSKIDEDFVIDIPPGAFEEDTKITMKVFETCESQPMTEDGTKTSVNKAEKRTNSVLLTDVFQVSIDGKQPKEKVKVQIPSREDKVKSDDIVIVAADENNLVDEKSLEIIPAKPKRHKGNIVFEVEHFSIHVAVMYSSMKTKKGRKEVFDRIAGSRDRKKPCVFFSMIQRIDNNEHLAVVECTTTENGPTRREFWANKGYVEQEMAESGTFMMEPSQEFQVNFSGNIKVLGDGGERRLTFLPKRTSFQPYRAGVKESDRPAVGVINVVRIQRGEDGTKQDEQVTSLPVKLQIISVKNMQKRGSTTSLSYNVPPFMILKPVSLEILGRALTRTQGKQLGTQLGLDPETISRIRRESSSTSDANSKILERWINIVTDGRKKLSNVTETTLINALKAIGRQSYADELIRAREEGRILREDDFKDSDSD</sequence>
<evidence type="ECO:0000313" key="5">
    <source>
        <dbReference type="EMBL" id="KAL3867092.1"/>
    </source>
</evidence>
<feature type="repeat" description="ANK" evidence="3">
    <location>
        <begin position="71"/>
        <end position="103"/>
    </location>
</feature>
<dbReference type="Proteomes" id="UP001634394">
    <property type="component" value="Unassembled WGS sequence"/>
</dbReference>
<evidence type="ECO:0000256" key="3">
    <source>
        <dbReference type="PROSITE-ProRule" id="PRU00023"/>
    </source>
</evidence>
<dbReference type="SUPFAM" id="SSF48403">
    <property type="entry name" value="Ankyrin repeat"/>
    <property type="match status" value="1"/>
</dbReference>
<evidence type="ECO:0000256" key="1">
    <source>
        <dbReference type="ARBA" id="ARBA00022737"/>
    </source>
</evidence>
<feature type="repeat" description="ANK" evidence="3">
    <location>
        <begin position="38"/>
        <end position="70"/>
    </location>
</feature>
<dbReference type="InterPro" id="IPR000488">
    <property type="entry name" value="Death_dom"/>
</dbReference>
<dbReference type="SUPFAM" id="SSF47986">
    <property type="entry name" value="DEATH domain"/>
    <property type="match status" value="1"/>
</dbReference>
<reference evidence="5 6" key="1">
    <citation type="submission" date="2024-11" db="EMBL/GenBank/DDBJ databases">
        <title>Chromosome-level genome assembly of the freshwater bivalve Anodonta woodiana.</title>
        <authorList>
            <person name="Chen X."/>
        </authorList>
    </citation>
    <scope>NUCLEOTIDE SEQUENCE [LARGE SCALE GENOMIC DNA]</scope>
    <source>
        <strain evidence="5">MN2024</strain>
        <tissue evidence="5">Gills</tissue>
    </source>
</reference>
<evidence type="ECO:0000313" key="6">
    <source>
        <dbReference type="Proteomes" id="UP001634394"/>
    </source>
</evidence>
<comment type="caution">
    <text evidence="5">The sequence shown here is derived from an EMBL/GenBank/DDBJ whole genome shotgun (WGS) entry which is preliminary data.</text>
</comment>
<dbReference type="Gene3D" id="1.10.533.10">
    <property type="entry name" value="Death Domain, Fas"/>
    <property type="match status" value="1"/>
</dbReference>
<dbReference type="Gene3D" id="2.60.220.30">
    <property type="match status" value="1"/>
</dbReference>
<dbReference type="PANTHER" id="PTHR24134:SF9">
    <property type="entry name" value="ANKYRIN REPEAT AND SOCS BOX PROTEIN 8"/>
    <property type="match status" value="1"/>
</dbReference>
<feature type="repeat" description="ANK" evidence="3">
    <location>
        <begin position="104"/>
        <end position="136"/>
    </location>
</feature>
<dbReference type="EMBL" id="JBJQND010000009">
    <property type="protein sequence ID" value="KAL3867092.1"/>
    <property type="molecule type" value="Genomic_DNA"/>
</dbReference>
<dbReference type="Pfam" id="PF13857">
    <property type="entry name" value="Ank_5"/>
    <property type="match status" value="1"/>
</dbReference>
<protein>
    <recommendedName>
        <fullName evidence="4">Death domain-containing protein</fullName>
    </recommendedName>
</protein>
<dbReference type="InterPro" id="IPR002110">
    <property type="entry name" value="Ankyrin_rpt"/>
</dbReference>
<organism evidence="5 6">
    <name type="scientific">Sinanodonta woodiana</name>
    <name type="common">Chinese pond mussel</name>
    <name type="synonym">Anodonta woodiana</name>
    <dbReference type="NCBI Taxonomy" id="1069815"/>
    <lineage>
        <taxon>Eukaryota</taxon>
        <taxon>Metazoa</taxon>
        <taxon>Spiralia</taxon>
        <taxon>Lophotrochozoa</taxon>
        <taxon>Mollusca</taxon>
        <taxon>Bivalvia</taxon>
        <taxon>Autobranchia</taxon>
        <taxon>Heteroconchia</taxon>
        <taxon>Palaeoheterodonta</taxon>
        <taxon>Unionida</taxon>
        <taxon>Unionoidea</taxon>
        <taxon>Unionidae</taxon>
        <taxon>Unioninae</taxon>
        <taxon>Sinanodonta</taxon>
    </lineage>
</organism>
<dbReference type="PROSITE" id="PS50017">
    <property type="entry name" value="DEATH_DOMAIN"/>
    <property type="match status" value="1"/>
</dbReference>
<evidence type="ECO:0000256" key="2">
    <source>
        <dbReference type="ARBA" id="ARBA00023043"/>
    </source>
</evidence>
<dbReference type="InterPro" id="IPR011029">
    <property type="entry name" value="DEATH-like_dom_sf"/>
</dbReference>
<dbReference type="SMART" id="SM00248">
    <property type="entry name" value="ANK"/>
    <property type="match status" value="4"/>
</dbReference>
<keyword evidence="1" id="KW-0677">Repeat</keyword>